<dbReference type="CDD" id="cd03358">
    <property type="entry name" value="LbH_WxcM_N_like"/>
    <property type="match status" value="1"/>
</dbReference>
<dbReference type="SUPFAM" id="SSF51161">
    <property type="entry name" value="Trimeric LpxA-like enzymes"/>
    <property type="match status" value="1"/>
</dbReference>
<dbReference type="PROSITE" id="PS00101">
    <property type="entry name" value="HEXAPEP_TRANSFERASES"/>
    <property type="match status" value="1"/>
</dbReference>
<dbReference type="PANTHER" id="PTHR43300:SF4">
    <property type="entry name" value="ACYL-[ACYL-CARRIER-PROTEIN]--UDP-N-ACETYLGLUCOSAMINE O-ACYLTRANSFERASE"/>
    <property type="match status" value="1"/>
</dbReference>
<dbReference type="InterPro" id="IPR011004">
    <property type="entry name" value="Trimer_LpxA-like_sf"/>
</dbReference>
<accession>A0A7D6BBJ0</accession>
<organism evidence="2 3">
    <name type="scientific">Fermentimicrarchaeum limneticum</name>
    <dbReference type="NCBI Taxonomy" id="2795018"/>
    <lineage>
        <taxon>Archaea</taxon>
        <taxon>Candidatus Micrarchaeota</taxon>
        <taxon>Candidatus Fermentimicrarchaeales</taxon>
        <taxon>Candidatus Fermentimicrarchaeaceae</taxon>
        <taxon>Candidatus Fermentimicrarchaeum</taxon>
    </lineage>
</organism>
<keyword evidence="1 2" id="KW-0808">Transferase</keyword>
<evidence type="ECO:0000313" key="2">
    <source>
        <dbReference type="EMBL" id="QLJ52179.1"/>
    </source>
</evidence>
<dbReference type="GO" id="GO:0019877">
    <property type="term" value="P:diaminopimelate biosynthetic process"/>
    <property type="evidence" value="ECO:0007669"/>
    <property type="project" value="UniProtKB-KW"/>
</dbReference>
<dbReference type="EMBL" id="CP058998">
    <property type="protein sequence ID" value="QLJ52179.1"/>
    <property type="molecule type" value="Genomic_DNA"/>
</dbReference>
<sequence>MNFIDESAKIGKNFKPSHNVVILGNVRIGNNVQVGNNIVIYANVRVGDDVQIQDNSVIGKLPKTSVISSLGKRKNISFTEIGDKVTIGTSCTIYAGTKIGKNCFVGDLASIREGCVIGDSTIVGRAVTMECNTKVGRCVKIQTASHITGNMVIEDYVFLGPEVATMNDKYMGRAGSSFKGPTIKKGARIGGNATILPGVVIGEDAVVGAGSVVTKDVPPSTIVVGVPAKALKTVPKEHLLRK</sequence>
<gene>
    <name evidence="2" type="ORF">Sv326_0004</name>
</gene>
<dbReference type="GO" id="GO:0009085">
    <property type="term" value="P:lysine biosynthetic process"/>
    <property type="evidence" value="ECO:0007669"/>
    <property type="project" value="UniProtKB-KW"/>
</dbReference>
<evidence type="ECO:0000256" key="1">
    <source>
        <dbReference type="ARBA" id="ARBA00022679"/>
    </source>
</evidence>
<name>A0A7D6BBJ0_FERL1</name>
<dbReference type="KEGG" id="flt:Sv326_0004"/>
<dbReference type="InterPro" id="IPR018357">
    <property type="entry name" value="Hexapep_transf_CS"/>
</dbReference>
<proteinExistence type="predicted"/>
<reference evidence="3" key="1">
    <citation type="submission" date="2020-07" db="EMBL/GenBank/DDBJ databases">
        <title>Metabolic diversity and evolutionary history of the archaeal phylum ###Micrarchaeota### uncovered from a freshwater lake metagenome.</title>
        <authorList>
            <person name="Kadnikov V.V."/>
            <person name="Savvichev A.S."/>
            <person name="Mardanov A.V."/>
            <person name="Beletsky A.V."/>
            <person name="Chupakov A.V."/>
            <person name="Kokryatskaya N.M."/>
            <person name="Pimenov N.V."/>
            <person name="Ravin N.V."/>
        </authorList>
    </citation>
    <scope>NUCLEOTIDE SEQUENCE [LARGE SCALE GENOMIC DNA]</scope>
</reference>
<dbReference type="InterPro" id="IPR001451">
    <property type="entry name" value="Hexapep"/>
</dbReference>
<dbReference type="Pfam" id="PF00132">
    <property type="entry name" value="Hexapep"/>
    <property type="match status" value="3"/>
</dbReference>
<protein>
    <submittedName>
        <fullName evidence="2">Acetyltransferase</fullName>
    </submittedName>
</protein>
<dbReference type="PANTHER" id="PTHR43300">
    <property type="entry name" value="ACETYLTRANSFERASE"/>
    <property type="match status" value="1"/>
</dbReference>
<evidence type="ECO:0000313" key="3">
    <source>
        <dbReference type="Proteomes" id="UP000510821"/>
    </source>
</evidence>
<dbReference type="Gene3D" id="2.160.10.10">
    <property type="entry name" value="Hexapeptide repeat proteins"/>
    <property type="match status" value="2"/>
</dbReference>
<dbReference type="InterPro" id="IPR050179">
    <property type="entry name" value="Trans_hexapeptide_repeat"/>
</dbReference>
<dbReference type="AlphaFoldDB" id="A0A7D6BBJ0"/>
<dbReference type="GO" id="GO:0016740">
    <property type="term" value="F:transferase activity"/>
    <property type="evidence" value="ECO:0007669"/>
    <property type="project" value="UniProtKB-KW"/>
</dbReference>
<dbReference type="Proteomes" id="UP000510821">
    <property type="component" value="Chromosome"/>
</dbReference>